<keyword evidence="2 6" id="KW-0812">Transmembrane</keyword>
<dbReference type="GO" id="GO:0017004">
    <property type="term" value="P:cytochrome complex assembly"/>
    <property type="evidence" value="ECO:0007669"/>
    <property type="project" value="UniProtKB-KW"/>
</dbReference>
<dbReference type="InterPro" id="IPR023494">
    <property type="entry name" value="Cyt_c_bgen_Ccs1/CcsB/ResB"/>
</dbReference>
<dbReference type="EMBL" id="BLXX01000008">
    <property type="protein sequence ID" value="GFO60481.1"/>
    <property type="molecule type" value="Genomic_DNA"/>
</dbReference>
<dbReference type="PANTHER" id="PTHR31566:SF0">
    <property type="entry name" value="CYTOCHROME C BIOGENESIS PROTEIN CCS1, CHLOROPLASTIC"/>
    <property type="match status" value="1"/>
</dbReference>
<dbReference type="AlphaFoldDB" id="A0A6V8MKE4"/>
<dbReference type="PANTHER" id="PTHR31566">
    <property type="entry name" value="CYTOCHROME C BIOGENESIS PROTEIN CCS1, CHLOROPLASTIC"/>
    <property type="match status" value="1"/>
</dbReference>
<protein>
    <submittedName>
        <fullName evidence="8">Cytochrome c biogenesis protein ResB</fullName>
    </submittedName>
</protein>
<evidence type="ECO:0000259" key="7">
    <source>
        <dbReference type="Pfam" id="PF05140"/>
    </source>
</evidence>
<evidence type="ECO:0000256" key="3">
    <source>
        <dbReference type="ARBA" id="ARBA00022748"/>
    </source>
</evidence>
<feature type="transmembrane region" description="Helical" evidence="6">
    <location>
        <begin position="67"/>
        <end position="86"/>
    </location>
</feature>
<keyword evidence="9" id="KW-1185">Reference proteome</keyword>
<proteinExistence type="predicted"/>
<evidence type="ECO:0000313" key="8">
    <source>
        <dbReference type="EMBL" id="GFO60481.1"/>
    </source>
</evidence>
<evidence type="ECO:0000313" key="9">
    <source>
        <dbReference type="Proteomes" id="UP000556026"/>
    </source>
</evidence>
<dbReference type="GO" id="GO:0016020">
    <property type="term" value="C:membrane"/>
    <property type="evidence" value="ECO:0007669"/>
    <property type="project" value="UniProtKB-SubCell"/>
</dbReference>
<accession>A0A6V8MKE4</accession>
<dbReference type="Pfam" id="PF05140">
    <property type="entry name" value="ResB"/>
    <property type="match status" value="1"/>
</dbReference>
<evidence type="ECO:0000256" key="2">
    <source>
        <dbReference type="ARBA" id="ARBA00022692"/>
    </source>
</evidence>
<organism evidence="8 9">
    <name type="scientific">Geomonas silvestris</name>
    <dbReference type="NCBI Taxonomy" id="2740184"/>
    <lineage>
        <taxon>Bacteria</taxon>
        <taxon>Pseudomonadati</taxon>
        <taxon>Thermodesulfobacteriota</taxon>
        <taxon>Desulfuromonadia</taxon>
        <taxon>Geobacterales</taxon>
        <taxon>Geobacteraceae</taxon>
        <taxon>Geomonas</taxon>
    </lineage>
</organism>
<feature type="domain" description="ResB-like" evidence="7">
    <location>
        <begin position="12"/>
        <end position="363"/>
    </location>
</feature>
<feature type="transmembrane region" description="Helical" evidence="6">
    <location>
        <begin position="145"/>
        <end position="167"/>
    </location>
</feature>
<comment type="caution">
    <text evidence="8">The sequence shown here is derived from an EMBL/GenBank/DDBJ whole genome shotgun (WGS) entry which is preliminary data.</text>
</comment>
<evidence type="ECO:0000256" key="5">
    <source>
        <dbReference type="ARBA" id="ARBA00023136"/>
    </source>
</evidence>
<comment type="subcellular location">
    <subcellularLocation>
        <location evidence="1">Membrane</location>
        <topology evidence="1">Multi-pass membrane protein</topology>
    </subcellularLocation>
</comment>
<gene>
    <name evidence="8" type="ORF">GMST_28060</name>
</gene>
<evidence type="ECO:0000256" key="6">
    <source>
        <dbReference type="SAM" id="Phobius"/>
    </source>
</evidence>
<reference evidence="9" key="1">
    <citation type="submission" date="2020-06" db="EMBL/GenBank/DDBJ databases">
        <title>Draft genomic sequence of Geomonas sp. Red330.</title>
        <authorList>
            <person name="Itoh H."/>
            <person name="Zhenxing X."/>
            <person name="Ushijima N."/>
            <person name="Masuda Y."/>
            <person name="Shiratori Y."/>
            <person name="Senoo K."/>
        </authorList>
    </citation>
    <scope>NUCLEOTIDE SEQUENCE [LARGE SCALE GENOMIC DNA]</scope>
    <source>
        <strain evidence="9">Red330</strain>
    </source>
</reference>
<sequence>MKRLKRLMTARRLSLGLILGSAALLYLSTVIPQQVEAAPGALAAWRAGHRGLLWLVDLLRLHNIYAQPWFAALNLFAALSLALSSWDQFAAARRRLAADGSSAAELCAESVPLEKLYRAARAHGYRPLATAGAERVKCVKYPWGYFGNLLLHLGIALAIFASSVVALTGRQGSLVLVEGEQREPQEPWLASEAGALAAPLRLPGGLRLNRVRVGFDRLNQASEVTSELTLTEPGGRSVPLSAAINRIERYGNLRIYHSAQYGDAFSLTLTGADGAAHTVKIAVQQPVSLAEAGYSDDLATAWSPYLLSAKSFADVKGRSMTSGNPLVVLRLMNGAKEVARTSLTLGATGTLGEYRVRLDGVEKWAKLIVVDLKGMEAVFAGFAVIILGGLIHYLMPPRELFGVREADGSYRVYWRTTAFGECFAEERDRLAAALRKGQR</sequence>
<evidence type="ECO:0000256" key="4">
    <source>
        <dbReference type="ARBA" id="ARBA00022989"/>
    </source>
</evidence>
<dbReference type="Proteomes" id="UP000556026">
    <property type="component" value="Unassembled WGS sequence"/>
</dbReference>
<feature type="transmembrane region" description="Helical" evidence="6">
    <location>
        <begin position="377"/>
        <end position="395"/>
    </location>
</feature>
<keyword evidence="5 6" id="KW-0472">Membrane</keyword>
<dbReference type="InterPro" id="IPR007816">
    <property type="entry name" value="ResB-like_domain"/>
</dbReference>
<name>A0A6V8MKE4_9BACT</name>
<dbReference type="RefSeq" id="WP_183355297.1">
    <property type="nucleotide sequence ID" value="NZ_BLXX01000008.1"/>
</dbReference>
<evidence type="ECO:0000256" key="1">
    <source>
        <dbReference type="ARBA" id="ARBA00004141"/>
    </source>
</evidence>
<keyword evidence="4 6" id="KW-1133">Transmembrane helix</keyword>
<keyword evidence="3" id="KW-0201">Cytochrome c-type biogenesis</keyword>